<gene>
    <name evidence="1" type="ORF">T4D_8544</name>
</gene>
<evidence type="ECO:0000313" key="1">
    <source>
        <dbReference type="EMBL" id="KRY84716.1"/>
    </source>
</evidence>
<accession>A0A0V1FFH4</accession>
<evidence type="ECO:0000313" key="2">
    <source>
        <dbReference type="Proteomes" id="UP000054995"/>
    </source>
</evidence>
<protein>
    <submittedName>
        <fullName evidence="1">Uncharacterized protein</fullName>
    </submittedName>
</protein>
<name>A0A0V1FFH4_TRIPS</name>
<organism evidence="1 2">
    <name type="scientific">Trichinella pseudospiralis</name>
    <name type="common">Parasitic roundworm</name>
    <dbReference type="NCBI Taxonomy" id="6337"/>
    <lineage>
        <taxon>Eukaryota</taxon>
        <taxon>Metazoa</taxon>
        <taxon>Ecdysozoa</taxon>
        <taxon>Nematoda</taxon>
        <taxon>Enoplea</taxon>
        <taxon>Dorylaimia</taxon>
        <taxon>Trichinellida</taxon>
        <taxon>Trichinellidae</taxon>
        <taxon>Trichinella</taxon>
    </lineage>
</organism>
<dbReference type="Proteomes" id="UP000054995">
    <property type="component" value="Unassembled WGS sequence"/>
</dbReference>
<keyword evidence="2" id="KW-1185">Reference proteome</keyword>
<dbReference type="AlphaFoldDB" id="A0A0V1FFH4"/>
<dbReference type="EMBL" id="JYDT01000108">
    <property type="protein sequence ID" value="KRY84716.1"/>
    <property type="molecule type" value="Genomic_DNA"/>
</dbReference>
<sequence length="229" mass="26335">MEHAQQYFMKNMFKIKLLRLLAMNRHNFPLTVIQSALNIYSMCVLAEPAPASIHTAPPPMPYNSTQLPESCNEYHGLSTNLHKWMDCLGHLFKKHCNRKNIVTIVVALLKFCAIFDCVSLKVKVWTYPDLSGWSKRLKSRIGYLAFQFGQVVTTTVYSVEPHKRKQPTKPAHPQHTYTLSPQMLRANCTSRAFSIYHGFNNIIFAYVALSENSVLADRPFKIAMKCYEF</sequence>
<reference evidence="1 2" key="1">
    <citation type="submission" date="2015-01" db="EMBL/GenBank/DDBJ databases">
        <title>Evolution of Trichinella species and genotypes.</title>
        <authorList>
            <person name="Korhonen P.K."/>
            <person name="Edoardo P."/>
            <person name="Giuseppe L.R."/>
            <person name="Gasser R.B."/>
        </authorList>
    </citation>
    <scope>NUCLEOTIDE SEQUENCE [LARGE SCALE GENOMIC DNA]</scope>
    <source>
        <strain evidence="1">ISS470</strain>
    </source>
</reference>
<proteinExistence type="predicted"/>
<comment type="caution">
    <text evidence="1">The sequence shown here is derived from an EMBL/GenBank/DDBJ whole genome shotgun (WGS) entry which is preliminary data.</text>
</comment>